<name>A0A1W1IIS3_9LACT</name>
<dbReference type="GO" id="GO:0000166">
    <property type="term" value="F:nucleotide binding"/>
    <property type="evidence" value="ECO:0007669"/>
    <property type="project" value="InterPro"/>
</dbReference>
<dbReference type="Gene3D" id="3.40.50.720">
    <property type="entry name" value="NAD(P)-binding Rossmann-like Domain"/>
    <property type="match status" value="1"/>
</dbReference>
<proteinExistence type="predicted"/>
<dbReference type="InterPro" id="IPR036291">
    <property type="entry name" value="NAD(P)-bd_dom_sf"/>
</dbReference>
<feature type="domain" description="Gfo/Idh/MocA-like oxidoreductase N-terminal" evidence="1">
    <location>
        <begin position="2"/>
        <end position="118"/>
    </location>
</feature>
<reference evidence="4" key="1">
    <citation type="submission" date="2016-04" db="EMBL/GenBank/DDBJ databases">
        <authorList>
            <person name="Strepis N."/>
        </authorList>
    </citation>
    <scope>NUCLEOTIDE SEQUENCE [LARGE SCALE GENOMIC DNA]</scope>
</reference>
<gene>
    <name evidence="3" type="ORF">TPAS_2600</name>
</gene>
<dbReference type="PANTHER" id="PTHR43054">
    <property type="match status" value="1"/>
</dbReference>
<dbReference type="Proteomes" id="UP000195985">
    <property type="component" value="Unassembled WGS sequence"/>
</dbReference>
<dbReference type="RefSeq" id="WP_086943622.1">
    <property type="nucleotide sequence ID" value="NZ_FONM01000010.1"/>
</dbReference>
<evidence type="ECO:0000313" key="3">
    <source>
        <dbReference type="EMBL" id="SLM52892.1"/>
    </source>
</evidence>
<dbReference type="OrthoDB" id="9815825at2"/>
<sequence length="335" mass="37047">MIRLGIIGTSSIAHEFATAAKASGQFEIKAVYSRTQFNAQSFGEGYGADLFVTELDKFTALEEVDAIYIASPNSLHFEQAMSAIANGKHLIVEKPIFSNTKEWEAAFSAAKANNVFLFEAARHLHEPNFALVKNEIAKLGEIDGASFTYAKYSSRYDQVLAGEEPNIFSLNFSGGALSDLGVYLLYAAIAWFGVPEEVDYAAKKIQTGVDGAGTMLLKYPYFTASLHTSKIYNSFADSEIYSAKKTLILDGVNLIQSVELVDGETNERYQLAEKASGHFMDDEVRAFARVLNDPENPDTIEDYERWTQISRDVNRTMEALRKKAGIVYPADLDEA</sequence>
<dbReference type="Pfam" id="PF22725">
    <property type="entry name" value="GFO_IDH_MocA_C3"/>
    <property type="match status" value="1"/>
</dbReference>
<dbReference type="SUPFAM" id="SSF55347">
    <property type="entry name" value="Glyceraldehyde-3-phosphate dehydrogenase-like, C-terminal domain"/>
    <property type="match status" value="1"/>
</dbReference>
<dbReference type="STRING" id="43064.SAMN04488086_11039"/>
<dbReference type="Gene3D" id="3.30.360.10">
    <property type="entry name" value="Dihydrodipicolinate Reductase, domain 2"/>
    <property type="match status" value="1"/>
</dbReference>
<protein>
    <submittedName>
        <fullName evidence="3">Uncharacterized protein</fullName>
    </submittedName>
</protein>
<keyword evidence="4" id="KW-1185">Reference proteome</keyword>
<dbReference type="Pfam" id="PF01408">
    <property type="entry name" value="GFO_IDH_MocA"/>
    <property type="match status" value="1"/>
</dbReference>
<feature type="domain" description="GFO/IDH/MocA-like oxidoreductase" evidence="2">
    <location>
        <begin position="148"/>
        <end position="234"/>
    </location>
</feature>
<organism evidence="3 4">
    <name type="scientific">Trichococcus pasteurii</name>
    <dbReference type="NCBI Taxonomy" id="43064"/>
    <lineage>
        <taxon>Bacteria</taxon>
        <taxon>Bacillati</taxon>
        <taxon>Bacillota</taxon>
        <taxon>Bacilli</taxon>
        <taxon>Lactobacillales</taxon>
        <taxon>Carnobacteriaceae</taxon>
        <taxon>Trichococcus</taxon>
    </lineage>
</organism>
<dbReference type="InterPro" id="IPR000683">
    <property type="entry name" value="Gfo/Idh/MocA-like_OxRdtase_N"/>
</dbReference>
<dbReference type="AlphaFoldDB" id="A0A1W1IIS3"/>
<evidence type="ECO:0000259" key="2">
    <source>
        <dbReference type="Pfam" id="PF22725"/>
    </source>
</evidence>
<evidence type="ECO:0000259" key="1">
    <source>
        <dbReference type="Pfam" id="PF01408"/>
    </source>
</evidence>
<dbReference type="EMBL" id="FWEY01000009">
    <property type="protein sequence ID" value="SLM52892.1"/>
    <property type="molecule type" value="Genomic_DNA"/>
</dbReference>
<accession>A0A1W1IIS3</accession>
<evidence type="ECO:0000313" key="4">
    <source>
        <dbReference type="Proteomes" id="UP000195985"/>
    </source>
</evidence>
<dbReference type="SUPFAM" id="SSF51735">
    <property type="entry name" value="NAD(P)-binding Rossmann-fold domains"/>
    <property type="match status" value="1"/>
</dbReference>
<dbReference type="PANTHER" id="PTHR43054:SF1">
    <property type="entry name" value="SCYLLO-INOSITOL 2-DEHYDROGENASE (NADP(+)) IOLU"/>
    <property type="match status" value="1"/>
</dbReference>
<dbReference type="InterPro" id="IPR055170">
    <property type="entry name" value="GFO_IDH_MocA-like_dom"/>
</dbReference>